<evidence type="ECO:0000313" key="2">
    <source>
        <dbReference type="EMBL" id="TDH57984.1"/>
    </source>
</evidence>
<keyword evidence="1" id="KW-0732">Signal</keyword>
<feature type="signal peptide" evidence="1">
    <location>
        <begin position="1"/>
        <end position="27"/>
    </location>
</feature>
<accession>A0A4R5Q4Y4</accession>
<dbReference type="AlphaFoldDB" id="A0A4R5Q4Y4"/>
<gene>
    <name evidence="2" type="ORF">E2C06_35020</name>
</gene>
<evidence type="ECO:0008006" key="4">
    <source>
        <dbReference type="Google" id="ProtNLM"/>
    </source>
</evidence>
<keyword evidence="3" id="KW-1185">Reference proteome</keyword>
<dbReference type="Proteomes" id="UP000295096">
    <property type="component" value="Unassembled WGS sequence"/>
</dbReference>
<evidence type="ECO:0000313" key="3">
    <source>
        <dbReference type="Proteomes" id="UP000295096"/>
    </source>
</evidence>
<sequence length="257" mass="28007">MRRDLGAGLAVVALLLAALAGARPAAAAETDYCALGSATSLLLVDRSTRYDEVDRDILVRTVDSFFRRQEPGERLVVAAAAGAYTELKLVFDACRPGCPEAGLFGRLTSTCRPVLARADFQAFEAEFLARLVALLKQPEEAAASDLFRSVAEATRLVEANRYAPVRQFLMFSDLLEASSLLPGQAIRRMPTAEVLQRLAEAHVEARLPRAEVRVIGFGRSDAPSRPPLPQDIRRRVQATWESWFRAGGAGSVQIGLR</sequence>
<comment type="caution">
    <text evidence="2">The sequence shown here is derived from an EMBL/GenBank/DDBJ whole genome shotgun (WGS) entry which is preliminary data.</text>
</comment>
<dbReference type="OrthoDB" id="7616998at2"/>
<dbReference type="EMBL" id="SMSJ01000172">
    <property type="protein sequence ID" value="TDH57984.1"/>
    <property type="molecule type" value="Genomic_DNA"/>
</dbReference>
<proteinExistence type="predicted"/>
<evidence type="ECO:0000256" key="1">
    <source>
        <dbReference type="SAM" id="SignalP"/>
    </source>
</evidence>
<name>A0A4R5Q4Y4_9PROT</name>
<organism evidence="2 3">
    <name type="scientific">Dankookia rubra</name>
    <dbReference type="NCBI Taxonomy" id="1442381"/>
    <lineage>
        <taxon>Bacteria</taxon>
        <taxon>Pseudomonadati</taxon>
        <taxon>Pseudomonadota</taxon>
        <taxon>Alphaproteobacteria</taxon>
        <taxon>Acetobacterales</taxon>
        <taxon>Roseomonadaceae</taxon>
        <taxon>Dankookia</taxon>
    </lineage>
</organism>
<feature type="chain" id="PRO_5020877315" description="VWA domain-containing protein" evidence="1">
    <location>
        <begin position="28"/>
        <end position="257"/>
    </location>
</feature>
<reference evidence="2 3" key="1">
    <citation type="journal article" date="2016" name="J. Microbiol.">
        <title>Dankookia rubra gen. nov., sp. nov., an alphaproteobacterium isolated from sediment of a shallow stream.</title>
        <authorList>
            <person name="Kim W.H."/>
            <person name="Kim D.H."/>
            <person name="Kang K."/>
            <person name="Ahn T.Y."/>
        </authorList>
    </citation>
    <scope>NUCLEOTIDE SEQUENCE [LARGE SCALE GENOMIC DNA]</scope>
    <source>
        <strain evidence="2 3">JCM30602</strain>
    </source>
</reference>
<protein>
    <recommendedName>
        <fullName evidence="4">VWA domain-containing protein</fullName>
    </recommendedName>
</protein>
<dbReference type="RefSeq" id="WP_133293167.1">
    <property type="nucleotide sequence ID" value="NZ_SMSJ01000172.1"/>
</dbReference>